<accession>A0A0B4RYB9</accession>
<dbReference type="SUPFAM" id="SSF53474">
    <property type="entry name" value="alpha/beta-Hydrolases"/>
    <property type="match status" value="1"/>
</dbReference>
<dbReference type="OrthoDB" id="19653at2759"/>
<comment type="similarity">
    <text evidence="1 6">Belongs to the type-B carboxylesterase/lipase family.</text>
</comment>
<sequence>MKHEKRIVLFTLFALNLIDQPAPYVTIEQGTLSGKISVDGTIFEYLGIPYATSNKETRFKAPLPPPKWNGIYKAVDEMYSCPQTFFFGTVVGSEDCLKINVYVPTKAKKPKPVMVYIHGGAFVMGSGGKLLYGPEFLVKNDVILVTFHYRLGALGFICLGTEDAPGNAGLKDQIAALKWVKKNIAAFGGDPENVTLFGESAGGVSTSILLASKVTEGLFNKVIIQSGSSLTNWAINRKPTWVASLLAKALGHNTEDPHEIYKILSNLPYQELIRLKPLKPLGMFFDTLLLNLPCIEKPGIPDNDPVLTDLPYNLLANKPKNISVIHGFMSREGIFLMPNENDTTFEERNQRYLFASDLDFESEDEAITTTKKNQRFYFGNERVSSNTSRELEKYYTELYFEFPTAYESEIILSNWKVPVYNYVFNYSGHRNVVKDRSGYSDQTGASHADDIFYLFDARLWPFEIKKKDKQVIDWVTRMWTNFAKYGDPTPSWDSELPVKWTPSQKGDLKYLYIDDELRIGRTPNENSYILWKGIYDKYRRTNLSYYLQ</sequence>
<dbReference type="InterPro" id="IPR002018">
    <property type="entry name" value="CarbesteraseB"/>
</dbReference>
<dbReference type="EMBL" id="KJ023199">
    <property type="protein sequence ID" value="AIY69027.1"/>
    <property type="molecule type" value="mRNA"/>
</dbReference>
<keyword evidence="2" id="KW-0719">Serine esterase</keyword>
<evidence type="ECO:0000313" key="8">
    <source>
        <dbReference type="EMBL" id="AIY69027.1"/>
    </source>
</evidence>
<evidence type="ECO:0000256" key="4">
    <source>
        <dbReference type="ARBA" id="ARBA00023157"/>
    </source>
</evidence>
<evidence type="ECO:0000256" key="3">
    <source>
        <dbReference type="ARBA" id="ARBA00022801"/>
    </source>
</evidence>
<keyword evidence="5" id="KW-0325">Glycoprotein</keyword>
<evidence type="ECO:0000256" key="5">
    <source>
        <dbReference type="ARBA" id="ARBA00023180"/>
    </source>
</evidence>
<keyword evidence="6" id="KW-0732">Signal</keyword>
<dbReference type="Pfam" id="PF00135">
    <property type="entry name" value="COesterase"/>
    <property type="match status" value="1"/>
</dbReference>
<dbReference type="EC" id="3.1.1.-" evidence="6"/>
<evidence type="ECO:0000256" key="6">
    <source>
        <dbReference type="RuleBase" id="RU361235"/>
    </source>
</evidence>
<protein>
    <recommendedName>
        <fullName evidence="6">Carboxylic ester hydrolase</fullName>
        <ecNumber evidence="6">3.1.1.-</ecNumber>
    </recommendedName>
</protein>
<feature type="domain" description="Carboxylesterase type B" evidence="7">
    <location>
        <begin position="22"/>
        <end position="531"/>
    </location>
</feature>
<evidence type="ECO:0000259" key="7">
    <source>
        <dbReference type="Pfam" id="PF00135"/>
    </source>
</evidence>
<dbReference type="PROSITE" id="PS00122">
    <property type="entry name" value="CARBOXYLESTERASE_B_1"/>
    <property type="match status" value="1"/>
</dbReference>
<organism evidence="8">
    <name type="scientific">Chilo suppressalis</name>
    <name type="common">Asiatic rice borer moth</name>
    <dbReference type="NCBI Taxonomy" id="168631"/>
    <lineage>
        <taxon>Eukaryota</taxon>
        <taxon>Metazoa</taxon>
        <taxon>Ecdysozoa</taxon>
        <taxon>Arthropoda</taxon>
        <taxon>Hexapoda</taxon>
        <taxon>Insecta</taxon>
        <taxon>Pterygota</taxon>
        <taxon>Neoptera</taxon>
        <taxon>Endopterygota</taxon>
        <taxon>Lepidoptera</taxon>
        <taxon>Glossata</taxon>
        <taxon>Ditrysia</taxon>
        <taxon>Pyraloidea</taxon>
        <taxon>Crambidae</taxon>
        <taxon>Crambinae</taxon>
        <taxon>Chilo</taxon>
    </lineage>
</organism>
<dbReference type="GO" id="GO:0052689">
    <property type="term" value="F:carboxylic ester hydrolase activity"/>
    <property type="evidence" value="ECO:0007669"/>
    <property type="project" value="UniProtKB-KW"/>
</dbReference>
<keyword evidence="4" id="KW-1015">Disulfide bond</keyword>
<dbReference type="ESTHER" id="chisp-a0a0b4ryb9">
    <property type="family name" value="Carb_B_Arthropoda"/>
</dbReference>
<dbReference type="InterPro" id="IPR029058">
    <property type="entry name" value="AB_hydrolase_fold"/>
</dbReference>
<dbReference type="AlphaFoldDB" id="A0A0B4RYB9"/>
<feature type="chain" id="PRO_5005110453" description="Carboxylic ester hydrolase" evidence="6">
    <location>
        <begin position="24"/>
        <end position="548"/>
    </location>
</feature>
<keyword evidence="3 6" id="KW-0378">Hydrolase</keyword>
<name>A0A0B4RYB9_CHISP</name>
<feature type="non-terminal residue" evidence="8">
    <location>
        <position position="548"/>
    </location>
</feature>
<evidence type="ECO:0000256" key="1">
    <source>
        <dbReference type="ARBA" id="ARBA00005964"/>
    </source>
</evidence>
<dbReference type="InterPro" id="IPR019826">
    <property type="entry name" value="Carboxylesterase_B_AS"/>
</dbReference>
<proteinExistence type="evidence at transcript level"/>
<reference evidence="8" key="1">
    <citation type="submission" date="2014-01" db="EMBL/GenBank/DDBJ databases">
        <authorList>
            <person name="Wang B."/>
            <person name="Wang Y."/>
            <person name="Han P."/>
            <person name="Zhang Y."/>
            <person name="Han Z."/>
        </authorList>
    </citation>
    <scope>NUCLEOTIDE SEQUENCE</scope>
    <source>
        <strain evidence="8">CsuEst1</strain>
    </source>
</reference>
<dbReference type="Gene3D" id="3.40.50.1820">
    <property type="entry name" value="alpha/beta hydrolase"/>
    <property type="match status" value="1"/>
</dbReference>
<evidence type="ECO:0000256" key="2">
    <source>
        <dbReference type="ARBA" id="ARBA00022487"/>
    </source>
</evidence>
<dbReference type="PANTHER" id="PTHR43142">
    <property type="entry name" value="CARBOXYLIC ESTER HYDROLASE"/>
    <property type="match status" value="1"/>
</dbReference>
<dbReference type="PANTHER" id="PTHR43142:SF1">
    <property type="entry name" value="CARBOXYLIC ESTER HYDROLASE"/>
    <property type="match status" value="1"/>
</dbReference>
<feature type="signal peptide" evidence="6">
    <location>
        <begin position="1"/>
        <end position="23"/>
    </location>
</feature>